<feature type="transmembrane region" description="Helical" evidence="9">
    <location>
        <begin position="219"/>
        <end position="240"/>
    </location>
</feature>
<feature type="non-terminal residue" evidence="12">
    <location>
        <position position="626"/>
    </location>
</feature>
<keyword evidence="4" id="KW-0677">Repeat</keyword>
<evidence type="ECO:0000256" key="3">
    <source>
        <dbReference type="ARBA" id="ARBA00022692"/>
    </source>
</evidence>
<evidence type="ECO:0000256" key="8">
    <source>
        <dbReference type="ARBA" id="ARBA00023136"/>
    </source>
</evidence>
<name>A0A6A4ZNX9_9STRA</name>
<sequence length="626" mass="68339">MDEQLLSARKKTAPYAFLEDDDVDPSGQQHPYVHAGWLSLSCYEWVTPLIHLGAKQPLMAYDVWDLATPDTCAGMYDRFLAAWSPTTRVSTALVRCFRRDLVAAGAFLTLSILSQVVQPLLVQGMLEYLADEPVSLGIANGYALMALMVTTTFFQSLFLNYGYFLSTKVGINMRSVAMDVVYQKALRLSASARHATTSGEIVTLMSSDSERLLEAANDGLWIVVAPLAFVCSIALTWIYFGVWPAASGTAATVVVLLGSSHLAAKIGATRLRVTSITEERVKVTSEMLQGIRVMKFYAWEPAIMRRLEALRQHEASLLRRLNFYRVLNVEFLFLSPVFVGAAVLSTYIGLGNTLDSTRIFTMIAVINLGRIALYHFPRAIAGLTEGSGAAHRLHVYLNLEENVTHDTLISVGSTTTGSITLTDATLSWHTNAPSACLDRLNLSIASGSLVMVVGSVGAGKSSLLSAILGDMHLVSGTVTVDGTLALVSQEPWIRNATVRDNILFEDAFDAPWYRTVLQAVQLEADLRLLPAGDKTEIGEQGINLSGGQKARVNLARALYKKQSTVLLMDDPLSAVDVHVAKAIFDQAIMRLASHQTRIMTMNSHYQFLPQADRILVMENGTIVGDG</sequence>
<evidence type="ECO:0000256" key="7">
    <source>
        <dbReference type="ARBA" id="ARBA00022989"/>
    </source>
</evidence>
<dbReference type="InterPro" id="IPR036640">
    <property type="entry name" value="ABC1_TM_sf"/>
</dbReference>
<evidence type="ECO:0000313" key="12">
    <source>
        <dbReference type="EMBL" id="KAF0709312.1"/>
    </source>
</evidence>
<comment type="subcellular location">
    <subcellularLocation>
        <location evidence="1">Vacuole membrane</location>
        <topology evidence="1">Multi-pass membrane protein</topology>
    </subcellularLocation>
</comment>
<feature type="domain" description="ABC transmembrane type-1" evidence="11">
    <location>
        <begin position="102"/>
        <end position="385"/>
    </location>
</feature>
<feature type="transmembrane region" description="Helical" evidence="9">
    <location>
        <begin position="101"/>
        <end position="122"/>
    </location>
</feature>
<dbReference type="GO" id="GO:0016887">
    <property type="term" value="F:ATP hydrolysis activity"/>
    <property type="evidence" value="ECO:0007669"/>
    <property type="project" value="InterPro"/>
</dbReference>
<dbReference type="CDD" id="cd03250">
    <property type="entry name" value="ABCC_MRP_domain1"/>
    <property type="match status" value="1"/>
</dbReference>
<evidence type="ECO:0000256" key="9">
    <source>
        <dbReference type="SAM" id="Phobius"/>
    </source>
</evidence>
<dbReference type="InterPro" id="IPR050173">
    <property type="entry name" value="ABC_transporter_C-like"/>
</dbReference>
<dbReference type="InterPro" id="IPR003439">
    <property type="entry name" value="ABC_transporter-like_ATP-bd"/>
</dbReference>
<evidence type="ECO:0000259" key="11">
    <source>
        <dbReference type="PROSITE" id="PS50929"/>
    </source>
</evidence>
<feature type="domain" description="ABC transporter" evidence="10">
    <location>
        <begin position="419"/>
        <end position="626"/>
    </location>
</feature>
<dbReference type="InterPro" id="IPR027417">
    <property type="entry name" value="P-loop_NTPase"/>
</dbReference>
<dbReference type="InterPro" id="IPR003593">
    <property type="entry name" value="AAA+_ATPase"/>
</dbReference>
<evidence type="ECO:0000256" key="2">
    <source>
        <dbReference type="ARBA" id="ARBA00022448"/>
    </source>
</evidence>
<dbReference type="GO" id="GO:0140359">
    <property type="term" value="F:ABC-type transporter activity"/>
    <property type="evidence" value="ECO:0007669"/>
    <property type="project" value="InterPro"/>
</dbReference>
<dbReference type="InterPro" id="IPR044746">
    <property type="entry name" value="ABCC_6TM_D1"/>
</dbReference>
<keyword evidence="3 9" id="KW-0812">Transmembrane</keyword>
<dbReference type="Pfam" id="PF00664">
    <property type="entry name" value="ABC_membrane"/>
    <property type="match status" value="1"/>
</dbReference>
<feature type="transmembrane region" description="Helical" evidence="9">
    <location>
        <begin position="326"/>
        <end position="350"/>
    </location>
</feature>
<feature type="transmembrane region" description="Helical" evidence="9">
    <location>
        <begin position="142"/>
        <end position="164"/>
    </location>
</feature>
<dbReference type="PROSITE" id="PS50929">
    <property type="entry name" value="ABC_TM1F"/>
    <property type="match status" value="1"/>
</dbReference>
<protein>
    <recommendedName>
        <fullName evidence="13">ABC transmembrane type-1 domain-containing protein</fullName>
    </recommendedName>
</protein>
<dbReference type="PANTHER" id="PTHR24223:SF443">
    <property type="entry name" value="MULTIDRUG-RESISTANCE LIKE PROTEIN 1, ISOFORM I"/>
    <property type="match status" value="1"/>
</dbReference>
<gene>
    <name evidence="12" type="ORF">As57867_005977</name>
</gene>
<evidence type="ECO:0008006" key="13">
    <source>
        <dbReference type="Google" id="ProtNLM"/>
    </source>
</evidence>
<evidence type="ECO:0000256" key="4">
    <source>
        <dbReference type="ARBA" id="ARBA00022737"/>
    </source>
</evidence>
<dbReference type="InterPro" id="IPR011527">
    <property type="entry name" value="ABC1_TM_dom"/>
</dbReference>
<keyword evidence="8 9" id="KW-0472">Membrane</keyword>
<dbReference type="GO" id="GO:0005524">
    <property type="term" value="F:ATP binding"/>
    <property type="evidence" value="ECO:0007669"/>
    <property type="project" value="UniProtKB-KW"/>
</dbReference>
<evidence type="ECO:0000256" key="5">
    <source>
        <dbReference type="ARBA" id="ARBA00022741"/>
    </source>
</evidence>
<evidence type="ECO:0000256" key="1">
    <source>
        <dbReference type="ARBA" id="ARBA00004128"/>
    </source>
</evidence>
<dbReference type="PROSITE" id="PS00211">
    <property type="entry name" value="ABC_TRANSPORTER_1"/>
    <property type="match status" value="1"/>
</dbReference>
<keyword evidence="7 9" id="KW-1133">Transmembrane helix</keyword>
<dbReference type="Gene3D" id="1.20.1560.10">
    <property type="entry name" value="ABC transporter type 1, transmembrane domain"/>
    <property type="match status" value="1"/>
</dbReference>
<comment type="caution">
    <text evidence="12">The sequence shown here is derived from an EMBL/GenBank/DDBJ whole genome shotgun (WGS) entry which is preliminary data.</text>
</comment>
<dbReference type="EMBL" id="VJMH01002292">
    <property type="protein sequence ID" value="KAF0709312.1"/>
    <property type="molecule type" value="Genomic_DNA"/>
</dbReference>
<accession>A0A6A4ZNX9</accession>
<dbReference type="Gene3D" id="3.40.50.300">
    <property type="entry name" value="P-loop containing nucleotide triphosphate hydrolases"/>
    <property type="match status" value="1"/>
</dbReference>
<dbReference type="CDD" id="cd18579">
    <property type="entry name" value="ABC_6TM_ABCC_D1"/>
    <property type="match status" value="1"/>
</dbReference>
<reference evidence="12" key="1">
    <citation type="submission" date="2019-06" db="EMBL/GenBank/DDBJ databases">
        <title>Genomics analysis of Aphanomyces spp. identifies a new class of oomycete effector associated with host adaptation.</title>
        <authorList>
            <person name="Gaulin E."/>
        </authorList>
    </citation>
    <scope>NUCLEOTIDE SEQUENCE</scope>
    <source>
        <strain evidence="12">CBS 578.67</strain>
    </source>
</reference>
<evidence type="ECO:0000259" key="10">
    <source>
        <dbReference type="PROSITE" id="PS50893"/>
    </source>
</evidence>
<dbReference type="PROSITE" id="PS50893">
    <property type="entry name" value="ABC_TRANSPORTER_2"/>
    <property type="match status" value="1"/>
</dbReference>
<dbReference type="Pfam" id="PF00005">
    <property type="entry name" value="ABC_tran"/>
    <property type="match status" value="1"/>
</dbReference>
<dbReference type="SUPFAM" id="SSF90123">
    <property type="entry name" value="ABC transporter transmembrane region"/>
    <property type="match status" value="1"/>
</dbReference>
<dbReference type="InterPro" id="IPR017871">
    <property type="entry name" value="ABC_transporter-like_CS"/>
</dbReference>
<keyword evidence="6" id="KW-0067">ATP-binding</keyword>
<dbReference type="OrthoDB" id="70086at2759"/>
<dbReference type="SUPFAM" id="SSF52540">
    <property type="entry name" value="P-loop containing nucleoside triphosphate hydrolases"/>
    <property type="match status" value="1"/>
</dbReference>
<dbReference type="GO" id="GO:0005774">
    <property type="term" value="C:vacuolar membrane"/>
    <property type="evidence" value="ECO:0007669"/>
    <property type="project" value="UniProtKB-SubCell"/>
</dbReference>
<dbReference type="FunFam" id="3.40.50.300:FF:000997">
    <property type="entry name" value="Multidrug resistance-associated protein 1"/>
    <property type="match status" value="1"/>
</dbReference>
<keyword evidence="2" id="KW-0813">Transport</keyword>
<dbReference type="AlphaFoldDB" id="A0A6A4ZNX9"/>
<feature type="transmembrane region" description="Helical" evidence="9">
    <location>
        <begin position="246"/>
        <end position="264"/>
    </location>
</feature>
<proteinExistence type="predicted"/>
<evidence type="ECO:0000256" key="6">
    <source>
        <dbReference type="ARBA" id="ARBA00022840"/>
    </source>
</evidence>
<dbReference type="PANTHER" id="PTHR24223">
    <property type="entry name" value="ATP-BINDING CASSETTE SUB-FAMILY C"/>
    <property type="match status" value="1"/>
</dbReference>
<organism evidence="12">
    <name type="scientific">Aphanomyces stellatus</name>
    <dbReference type="NCBI Taxonomy" id="120398"/>
    <lineage>
        <taxon>Eukaryota</taxon>
        <taxon>Sar</taxon>
        <taxon>Stramenopiles</taxon>
        <taxon>Oomycota</taxon>
        <taxon>Saprolegniomycetes</taxon>
        <taxon>Saprolegniales</taxon>
        <taxon>Verrucalvaceae</taxon>
        <taxon>Aphanomyces</taxon>
    </lineage>
</organism>
<dbReference type="SMART" id="SM00382">
    <property type="entry name" value="AAA"/>
    <property type="match status" value="1"/>
</dbReference>
<keyword evidence="5" id="KW-0547">Nucleotide-binding</keyword>